<dbReference type="GO" id="GO:0001228">
    <property type="term" value="F:DNA-binding transcription activator activity, RNA polymerase II-specific"/>
    <property type="evidence" value="ECO:0007669"/>
    <property type="project" value="TreeGrafter"/>
</dbReference>
<dbReference type="SMART" id="SM00066">
    <property type="entry name" value="GAL4"/>
    <property type="match status" value="1"/>
</dbReference>
<evidence type="ECO:0000313" key="7">
    <source>
        <dbReference type="EMBL" id="KAK5047432.1"/>
    </source>
</evidence>
<dbReference type="InterPro" id="IPR001138">
    <property type="entry name" value="Zn2Cys6_DnaBD"/>
</dbReference>
<feature type="region of interest" description="Disordered" evidence="5">
    <location>
        <begin position="62"/>
        <end position="87"/>
    </location>
</feature>
<keyword evidence="4" id="KW-0539">Nucleus</keyword>
<accession>A0AAV9N312</accession>
<keyword evidence="8" id="KW-1185">Reference proteome</keyword>
<keyword evidence="3" id="KW-0804">Transcription</keyword>
<dbReference type="Pfam" id="PF00172">
    <property type="entry name" value="Zn_clus"/>
    <property type="match status" value="1"/>
</dbReference>
<dbReference type="PROSITE" id="PS50048">
    <property type="entry name" value="ZN2_CY6_FUNGAL_2"/>
    <property type="match status" value="1"/>
</dbReference>
<feature type="domain" description="Zn(2)-C6 fungal-type" evidence="6">
    <location>
        <begin position="12"/>
        <end position="42"/>
    </location>
</feature>
<evidence type="ECO:0000259" key="6">
    <source>
        <dbReference type="PROSITE" id="PS50048"/>
    </source>
</evidence>
<evidence type="ECO:0000256" key="5">
    <source>
        <dbReference type="SAM" id="MobiDB-lite"/>
    </source>
</evidence>
<dbReference type="PANTHER" id="PTHR47784:SF4">
    <property type="entry name" value="ZN(II)2CYS6 TRANSCRIPTION FACTOR (EUROFUNG)"/>
    <property type="match status" value="1"/>
</dbReference>
<dbReference type="PANTHER" id="PTHR47784">
    <property type="entry name" value="STEROL UPTAKE CONTROL PROTEIN 2"/>
    <property type="match status" value="1"/>
</dbReference>
<feature type="compositionally biased region" description="Polar residues" evidence="5">
    <location>
        <begin position="62"/>
        <end position="81"/>
    </location>
</feature>
<proteinExistence type="predicted"/>
<comment type="caution">
    <text evidence="7">The sequence shown here is derived from an EMBL/GenBank/DDBJ whole genome shotgun (WGS) entry which is preliminary data.</text>
</comment>
<dbReference type="Proteomes" id="UP001358417">
    <property type="component" value="Unassembled WGS sequence"/>
</dbReference>
<dbReference type="GO" id="GO:0003677">
    <property type="term" value="F:DNA binding"/>
    <property type="evidence" value="ECO:0007669"/>
    <property type="project" value="UniProtKB-KW"/>
</dbReference>
<reference evidence="7 8" key="1">
    <citation type="submission" date="2023-08" db="EMBL/GenBank/DDBJ databases">
        <title>Black Yeasts Isolated from many extreme environments.</title>
        <authorList>
            <person name="Coleine C."/>
            <person name="Stajich J.E."/>
            <person name="Selbmann L."/>
        </authorList>
    </citation>
    <scope>NUCLEOTIDE SEQUENCE [LARGE SCALE GENOMIC DNA]</scope>
    <source>
        <strain evidence="7 8">CCFEE 5792</strain>
    </source>
</reference>
<dbReference type="PROSITE" id="PS00463">
    <property type="entry name" value="ZN2_CY6_FUNGAL_1"/>
    <property type="match status" value="1"/>
</dbReference>
<evidence type="ECO:0000256" key="1">
    <source>
        <dbReference type="ARBA" id="ARBA00023015"/>
    </source>
</evidence>
<dbReference type="EMBL" id="JAVRRD010000025">
    <property type="protein sequence ID" value="KAK5047432.1"/>
    <property type="molecule type" value="Genomic_DNA"/>
</dbReference>
<organism evidence="7 8">
    <name type="scientific">Exophiala bonariae</name>
    <dbReference type="NCBI Taxonomy" id="1690606"/>
    <lineage>
        <taxon>Eukaryota</taxon>
        <taxon>Fungi</taxon>
        <taxon>Dikarya</taxon>
        <taxon>Ascomycota</taxon>
        <taxon>Pezizomycotina</taxon>
        <taxon>Eurotiomycetes</taxon>
        <taxon>Chaetothyriomycetidae</taxon>
        <taxon>Chaetothyriales</taxon>
        <taxon>Herpotrichiellaceae</taxon>
        <taxon>Exophiala</taxon>
    </lineage>
</organism>
<keyword evidence="2" id="KW-0238">DNA-binding</keyword>
<dbReference type="InterPro" id="IPR036864">
    <property type="entry name" value="Zn2-C6_fun-type_DNA-bd_sf"/>
</dbReference>
<dbReference type="RefSeq" id="XP_064702976.1">
    <property type="nucleotide sequence ID" value="XM_064850089.1"/>
</dbReference>
<evidence type="ECO:0000256" key="2">
    <source>
        <dbReference type="ARBA" id="ARBA00023125"/>
    </source>
</evidence>
<dbReference type="SUPFAM" id="SSF57701">
    <property type="entry name" value="Zn2/Cys6 DNA-binding domain"/>
    <property type="match status" value="1"/>
</dbReference>
<sequence length="392" mass="44534">MSRRSHRKSRTGCDECKKKHRKCDEDRPICANCRTAEIRCSFLDQDTSYLVPAQASARFNSRPTSALSNEISNNSSPSQPQGLKEPSDPYALDMTHLRIFNNIYSKEFLSFEPQDQISIVSSVIFNKYILPTPYLMHETLAFSALHMSIQSPHSCGFYRDYATGLQTRALALFNDKLPVLDLNPTNCTPIFLFASFLAAHLLSDTLYHETINLDHFIEKFTHCLTIHHGVTAITNQYWDLLRESELGPRLNLGAELMRERDVPGSECAALKDLIDGAPMHPDLQKIYHISIVQLQKVFDAEQAYPSAQFDSQLVSAWPIMISPEYVDLLRQQAPEALIILAHYAVLLHRCRDSWLYGGGGKFLLESICSRLGDAWHQWLNYPMSVLLDEHAS</sequence>
<evidence type="ECO:0000256" key="4">
    <source>
        <dbReference type="ARBA" id="ARBA00023242"/>
    </source>
</evidence>
<evidence type="ECO:0000313" key="8">
    <source>
        <dbReference type="Proteomes" id="UP001358417"/>
    </source>
</evidence>
<dbReference type="Gene3D" id="4.10.240.10">
    <property type="entry name" value="Zn(2)-C6 fungal-type DNA-binding domain"/>
    <property type="match status" value="1"/>
</dbReference>
<dbReference type="CDD" id="cd00067">
    <property type="entry name" value="GAL4"/>
    <property type="match status" value="1"/>
</dbReference>
<dbReference type="InterPro" id="IPR053157">
    <property type="entry name" value="Sterol_Uptake_Regulator"/>
</dbReference>
<keyword evidence="1" id="KW-0805">Transcription regulation</keyword>
<gene>
    <name evidence="7" type="ORF">LTR84_006528</name>
</gene>
<dbReference type="GeneID" id="89974700"/>
<protein>
    <recommendedName>
        <fullName evidence="6">Zn(2)-C6 fungal-type domain-containing protein</fullName>
    </recommendedName>
</protein>
<dbReference type="AlphaFoldDB" id="A0AAV9N312"/>
<name>A0AAV9N312_9EURO</name>
<dbReference type="GO" id="GO:0008270">
    <property type="term" value="F:zinc ion binding"/>
    <property type="evidence" value="ECO:0007669"/>
    <property type="project" value="InterPro"/>
</dbReference>
<evidence type="ECO:0000256" key="3">
    <source>
        <dbReference type="ARBA" id="ARBA00023163"/>
    </source>
</evidence>